<organism evidence="3 4">
    <name type="scientific">Paragonimus westermani</name>
    <dbReference type="NCBI Taxonomy" id="34504"/>
    <lineage>
        <taxon>Eukaryota</taxon>
        <taxon>Metazoa</taxon>
        <taxon>Spiralia</taxon>
        <taxon>Lophotrochozoa</taxon>
        <taxon>Platyhelminthes</taxon>
        <taxon>Trematoda</taxon>
        <taxon>Digenea</taxon>
        <taxon>Plagiorchiida</taxon>
        <taxon>Troglotremata</taxon>
        <taxon>Troglotrematidae</taxon>
        <taxon>Paragonimus</taxon>
    </lineage>
</organism>
<name>A0A8T0DXQ2_9TREM</name>
<evidence type="ECO:0000313" key="4">
    <source>
        <dbReference type="Proteomes" id="UP000699462"/>
    </source>
</evidence>
<protein>
    <submittedName>
        <fullName evidence="3">Uncharacterized protein</fullName>
    </submittedName>
</protein>
<feature type="region of interest" description="Disordered" evidence="2">
    <location>
        <begin position="1"/>
        <end position="34"/>
    </location>
</feature>
<evidence type="ECO:0000256" key="2">
    <source>
        <dbReference type="SAM" id="MobiDB-lite"/>
    </source>
</evidence>
<proteinExistence type="predicted"/>
<dbReference type="EMBL" id="JTDF01000252">
    <property type="protein sequence ID" value="KAF8571928.1"/>
    <property type="molecule type" value="Genomic_DNA"/>
</dbReference>
<keyword evidence="4" id="KW-1185">Reference proteome</keyword>
<accession>A0A8T0DXQ2</accession>
<dbReference type="OrthoDB" id="6266073at2759"/>
<dbReference type="AlphaFoldDB" id="A0A8T0DXQ2"/>
<comment type="caution">
    <text evidence="3">The sequence shown here is derived from an EMBL/GenBank/DDBJ whole genome shotgun (WGS) entry which is preliminary data.</text>
</comment>
<evidence type="ECO:0000256" key="1">
    <source>
        <dbReference type="SAM" id="Coils"/>
    </source>
</evidence>
<feature type="coiled-coil region" evidence="1">
    <location>
        <begin position="95"/>
        <end position="122"/>
    </location>
</feature>
<feature type="compositionally biased region" description="Polar residues" evidence="2">
    <location>
        <begin position="1"/>
        <end position="11"/>
    </location>
</feature>
<sequence>MDASEMNTSISFEIPLDEEKTRSPRTPRATHLLGSPNRSVLCETDLAERLGKADQRRCNVLEETRTRNAQVVRKVMTVREQKVQELLNRSTDMLVNIEEDQARKAQRRQQAIEEKINLAKKEARPNLIIYLPFLSLRKWNPELMRQIYEDMSNKENKRRSYIQGIVEHCQHEVAKVGQVRSRRSMNGSVSN</sequence>
<gene>
    <name evidence="3" type="ORF">P879_03044</name>
</gene>
<keyword evidence="1" id="KW-0175">Coiled coil</keyword>
<reference evidence="3 4" key="1">
    <citation type="submission" date="2019-07" db="EMBL/GenBank/DDBJ databases">
        <title>Annotation for the trematode Paragonimus westermani.</title>
        <authorList>
            <person name="Choi Y.-J."/>
        </authorList>
    </citation>
    <scope>NUCLEOTIDE SEQUENCE [LARGE SCALE GENOMIC DNA]</scope>
    <source>
        <strain evidence="3">180907_Pwestermani</strain>
    </source>
</reference>
<dbReference type="Proteomes" id="UP000699462">
    <property type="component" value="Unassembled WGS sequence"/>
</dbReference>
<evidence type="ECO:0000313" key="3">
    <source>
        <dbReference type="EMBL" id="KAF8571928.1"/>
    </source>
</evidence>